<protein>
    <submittedName>
        <fullName evidence="1">Acetyl-CoA carboxylase</fullName>
    </submittedName>
</protein>
<sequence>MGERPNAREAIAAVADEGAFTQLPAPEGVSAPDGPLGWQGYDASRARAEDRTGETESVVCGVARIGSAEAVLISFEFGFLGGSLGERTGDLLEAAYAHARERGLPVVSLIATGGSRMQEGMRALLQLQRVARQSALTRAAGLPQLAVVRDPTTGGGWATLGAGADVILALPGAQIGFAGSRVRPADADPYAYMAEAQLAAGHIDAVVSRDELRATVGHWLTLLTGGVPDAVPSVAPPPEGLGRAGLPATGWEAVLQARVPQRPRAAAYLDAYFTHREAINGDRCGGTDPGMLCGFGRREGRTIAYAAQCGTATLPAGYRTAARLVRLAGRLGIPVLTLVDTPGAANDAEAERAGAGSAIADLFAAMATASVPVTTLLIGEGGSGGALALSAPDNTWATPDSYFSVIAPELAAAILKRAPEEARVTADQLRLRPQDLVSLGVVRGIVPGRGTGPGEA</sequence>
<dbReference type="Proteomes" id="UP001348369">
    <property type="component" value="Chromosome"/>
</dbReference>
<evidence type="ECO:0000313" key="1">
    <source>
        <dbReference type="EMBL" id="WSC02524.1"/>
    </source>
</evidence>
<keyword evidence="2" id="KW-1185">Reference proteome</keyword>
<accession>A0ACD4ZWF9</accession>
<organism evidence="1 2">
    <name type="scientific">Streptomyces scopuliridis</name>
    <dbReference type="NCBI Taxonomy" id="452529"/>
    <lineage>
        <taxon>Bacteria</taxon>
        <taxon>Bacillati</taxon>
        <taxon>Actinomycetota</taxon>
        <taxon>Actinomycetes</taxon>
        <taxon>Kitasatosporales</taxon>
        <taxon>Streptomycetaceae</taxon>
        <taxon>Streptomyces</taxon>
    </lineage>
</organism>
<gene>
    <name evidence="1" type="ORF">OG835_39720</name>
</gene>
<dbReference type="EMBL" id="CP109109">
    <property type="protein sequence ID" value="WSC02524.1"/>
    <property type="molecule type" value="Genomic_DNA"/>
</dbReference>
<reference evidence="1" key="1">
    <citation type="submission" date="2022-10" db="EMBL/GenBank/DDBJ databases">
        <title>The complete genomes of actinobacterial strains from the NBC collection.</title>
        <authorList>
            <person name="Joergensen T.S."/>
            <person name="Alvarez Arevalo M."/>
            <person name="Sterndorff E.B."/>
            <person name="Faurdal D."/>
            <person name="Vuksanovic O."/>
            <person name="Mourched A.-S."/>
            <person name="Charusanti P."/>
            <person name="Shaw S."/>
            <person name="Blin K."/>
            <person name="Weber T."/>
        </authorList>
    </citation>
    <scope>NUCLEOTIDE SEQUENCE</scope>
    <source>
        <strain evidence="1">NBC 01771</strain>
    </source>
</reference>
<proteinExistence type="predicted"/>
<evidence type="ECO:0000313" key="2">
    <source>
        <dbReference type="Proteomes" id="UP001348369"/>
    </source>
</evidence>
<name>A0ACD4ZWF9_9ACTN</name>